<dbReference type="Proteomes" id="UP000078252">
    <property type="component" value="Unassembled WGS sequence"/>
</dbReference>
<evidence type="ECO:0000313" key="2">
    <source>
        <dbReference type="EMBL" id="KTR09255.1"/>
    </source>
</evidence>
<protein>
    <recommendedName>
        <fullName evidence="1">GAF domain-containing protein</fullName>
    </recommendedName>
</protein>
<dbReference type="InterPro" id="IPR029016">
    <property type="entry name" value="GAF-like_dom_sf"/>
</dbReference>
<evidence type="ECO:0000313" key="3">
    <source>
        <dbReference type="Proteomes" id="UP000078252"/>
    </source>
</evidence>
<dbReference type="InterPro" id="IPR003018">
    <property type="entry name" value="GAF"/>
</dbReference>
<dbReference type="SUPFAM" id="SSF55781">
    <property type="entry name" value="GAF domain-like"/>
    <property type="match status" value="1"/>
</dbReference>
<dbReference type="Pfam" id="PF01590">
    <property type="entry name" value="GAF"/>
    <property type="match status" value="1"/>
</dbReference>
<dbReference type="PATRIC" id="fig|33881.3.peg.886"/>
<organism evidence="2 3">
    <name type="scientific">Curtobacterium luteum</name>
    <dbReference type="NCBI Taxonomy" id="33881"/>
    <lineage>
        <taxon>Bacteria</taxon>
        <taxon>Bacillati</taxon>
        <taxon>Actinomycetota</taxon>
        <taxon>Actinomycetes</taxon>
        <taxon>Micrococcales</taxon>
        <taxon>Microbacteriaceae</taxon>
        <taxon>Curtobacterium</taxon>
    </lineage>
</organism>
<dbReference type="STRING" id="33881.NS184_03195"/>
<comment type="caution">
    <text evidence="2">The sequence shown here is derived from an EMBL/GenBank/DDBJ whole genome shotgun (WGS) entry which is preliminary data.</text>
</comment>
<proteinExistence type="predicted"/>
<evidence type="ECO:0000259" key="1">
    <source>
        <dbReference type="Pfam" id="PF01590"/>
    </source>
</evidence>
<dbReference type="Gene3D" id="3.30.450.40">
    <property type="match status" value="1"/>
</dbReference>
<accession>A0A175S289</accession>
<feature type="domain" description="GAF" evidence="1">
    <location>
        <begin position="88"/>
        <end position="202"/>
    </location>
</feature>
<name>A0A175S289_9MICO</name>
<reference evidence="2 3" key="1">
    <citation type="journal article" date="2016" name="Front. Microbiol.">
        <title>Genomic Resource of Rice Seed Associated Bacteria.</title>
        <authorList>
            <person name="Midha S."/>
            <person name="Bansal K."/>
            <person name="Sharma S."/>
            <person name="Kumar N."/>
            <person name="Patil P.P."/>
            <person name="Chaudhry V."/>
            <person name="Patil P.B."/>
        </authorList>
    </citation>
    <scope>NUCLEOTIDE SEQUENCE [LARGE SCALE GENOMIC DNA]</scope>
    <source>
        <strain evidence="2 3">NS184</strain>
    </source>
</reference>
<dbReference type="AlphaFoldDB" id="A0A175S289"/>
<dbReference type="EMBL" id="LDQC01000020">
    <property type="protein sequence ID" value="KTR09255.1"/>
    <property type="molecule type" value="Genomic_DNA"/>
</dbReference>
<sequence length="412" mass="43167">MVGRRLTAPAATMRSGFRTGGHVRAPSGLRPLVAESWQRSARVDPDGLPEVALGDDELDALRRAGPLGTALPVVRRLLLDDARSAGCIVAVTDAAGRLVWVEGARRARSAAEGMGFVAGADWAEEHAGTSAPGTALRLGRPVQIRAEEHYATAVKAFSCTAVPLRDASGRVIGALDLTGDERAVERHTLPLLTATAAAAEAELTLAALRRPVAPTPRPTPTGLDLLGSDTATLRTASGSVRLSERHSEILAVLAAAPAGLAAADLAVAVYGDVQAVTTLRAEVVRLRRVLADHAPDARLTSRPYRLSGIRTDVDSVLSALDRGARLQAVDRYTGPVLPGSASPGVDDLRDRVRSRFREALLADGGVDALQAWARTADGAADEQVLRALLAVLPRRSPRRAGVVAAIEAIDRP</sequence>
<gene>
    <name evidence="2" type="ORF">NS184_03195</name>
</gene>